<organism evidence="3 4">
    <name type="scientific">Leersia perrieri</name>
    <dbReference type="NCBI Taxonomy" id="77586"/>
    <lineage>
        <taxon>Eukaryota</taxon>
        <taxon>Viridiplantae</taxon>
        <taxon>Streptophyta</taxon>
        <taxon>Embryophyta</taxon>
        <taxon>Tracheophyta</taxon>
        <taxon>Spermatophyta</taxon>
        <taxon>Magnoliopsida</taxon>
        <taxon>Liliopsida</taxon>
        <taxon>Poales</taxon>
        <taxon>Poaceae</taxon>
        <taxon>BOP clade</taxon>
        <taxon>Oryzoideae</taxon>
        <taxon>Oryzeae</taxon>
        <taxon>Oryzinae</taxon>
        <taxon>Leersia</taxon>
    </lineage>
</organism>
<evidence type="ECO:0000313" key="3">
    <source>
        <dbReference type="EnsemblPlants" id="LPERR04G18710.1"/>
    </source>
</evidence>
<reference evidence="3 4" key="1">
    <citation type="submission" date="2012-08" db="EMBL/GenBank/DDBJ databases">
        <title>Oryza genome evolution.</title>
        <authorList>
            <person name="Wing R.A."/>
        </authorList>
    </citation>
    <scope>NUCLEOTIDE SEQUENCE</scope>
</reference>
<dbReference type="SUPFAM" id="SSF81383">
    <property type="entry name" value="F-box domain"/>
    <property type="match status" value="1"/>
</dbReference>
<dbReference type="STRING" id="77586.A0A0D9W8L7"/>
<dbReference type="Proteomes" id="UP000032180">
    <property type="component" value="Chromosome 4"/>
</dbReference>
<sequence>MASCWAQLPDDLLDNVAQRTPGIKDYVRLRAVCKSWRSSLPPRSRTPWLMLPYDPSSEGSVRGFLDVADGTVHEIDLPETRGTRCCGSSRHGWLILERWPDVSLLNPATRERVQLPPLTRRRRVEAYLAPSRFLRRGATERWEDRASRGLRLPVFQVTVRAAAMSSDASVNGCTVVVVLHGDDEVAVLFCGPTDASWTHLACSTAEGGFAAVDVAWHHRRGAFHLVSHYGRVAVFDLVSPLREVPTRRDRLHALPPAWDGRCLVQRLGPAGGGGGDEPLLLATWSGGGEMAVFRLGSDGWWTEEADDVGEEVVLLAAAADSGYLGFGTATCAVSKGPVFVSPVIFQYG</sequence>
<protein>
    <submittedName>
        <fullName evidence="3">Uncharacterized protein</fullName>
    </submittedName>
</protein>
<evidence type="ECO:0000259" key="2">
    <source>
        <dbReference type="Pfam" id="PF03478"/>
    </source>
</evidence>
<dbReference type="Pfam" id="PF03478">
    <property type="entry name" value="Beta-prop_KIB1-4"/>
    <property type="match status" value="1"/>
</dbReference>
<dbReference type="Gramene" id="LPERR04G18710.1">
    <property type="protein sequence ID" value="LPERR04G18710.1"/>
    <property type="gene ID" value="LPERR04G18710"/>
</dbReference>
<dbReference type="Gene3D" id="1.20.1280.50">
    <property type="match status" value="1"/>
</dbReference>
<dbReference type="AlphaFoldDB" id="A0A0D9W8L7"/>
<dbReference type="eggNOG" id="ENOG502SSEE">
    <property type="taxonomic scope" value="Eukaryota"/>
</dbReference>
<dbReference type="InterPro" id="IPR050942">
    <property type="entry name" value="F-box_BR-signaling"/>
</dbReference>
<dbReference type="Pfam" id="PF00646">
    <property type="entry name" value="F-box"/>
    <property type="match status" value="1"/>
</dbReference>
<dbReference type="HOGENOM" id="CLU_019286_9_3_1"/>
<feature type="domain" description="KIB1-4 beta-propeller" evidence="2">
    <location>
        <begin position="64"/>
        <end position="316"/>
    </location>
</feature>
<reference evidence="4" key="2">
    <citation type="submission" date="2013-12" db="EMBL/GenBank/DDBJ databases">
        <authorList>
            <person name="Yu Y."/>
            <person name="Lee S."/>
            <person name="de Baynast K."/>
            <person name="Wissotski M."/>
            <person name="Liu L."/>
            <person name="Talag J."/>
            <person name="Goicoechea J."/>
            <person name="Angelova A."/>
            <person name="Jetty R."/>
            <person name="Kudrna D."/>
            <person name="Golser W."/>
            <person name="Rivera L."/>
            <person name="Zhang J."/>
            <person name="Wing R."/>
        </authorList>
    </citation>
    <scope>NUCLEOTIDE SEQUENCE</scope>
</reference>
<reference evidence="3" key="3">
    <citation type="submission" date="2015-04" db="UniProtKB">
        <authorList>
            <consortium name="EnsemblPlants"/>
        </authorList>
    </citation>
    <scope>IDENTIFICATION</scope>
</reference>
<accession>A0A0D9W8L7</accession>
<proteinExistence type="predicted"/>
<name>A0A0D9W8L7_9ORYZ</name>
<evidence type="ECO:0000259" key="1">
    <source>
        <dbReference type="Pfam" id="PF00646"/>
    </source>
</evidence>
<dbReference type="InterPro" id="IPR036047">
    <property type="entry name" value="F-box-like_dom_sf"/>
</dbReference>
<dbReference type="EnsemblPlants" id="LPERR04G18710.1">
    <property type="protein sequence ID" value="LPERR04G18710.1"/>
    <property type="gene ID" value="LPERR04G18710"/>
</dbReference>
<dbReference type="InterPro" id="IPR005174">
    <property type="entry name" value="KIB1-4_b-propeller"/>
</dbReference>
<evidence type="ECO:0000313" key="4">
    <source>
        <dbReference type="Proteomes" id="UP000032180"/>
    </source>
</evidence>
<dbReference type="PANTHER" id="PTHR44259">
    <property type="entry name" value="OS07G0183000 PROTEIN-RELATED"/>
    <property type="match status" value="1"/>
</dbReference>
<feature type="domain" description="F-box" evidence="1">
    <location>
        <begin position="5"/>
        <end position="38"/>
    </location>
</feature>
<keyword evidence="4" id="KW-1185">Reference proteome</keyword>
<dbReference type="PANTHER" id="PTHR44259:SF87">
    <property type="entry name" value="F-BOX DOMAIN-CONTAINING PROTEIN"/>
    <property type="match status" value="1"/>
</dbReference>
<dbReference type="InterPro" id="IPR001810">
    <property type="entry name" value="F-box_dom"/>
</dbReference>